<protein>
    <submittedName>
        <fullName evidence="1">Saccharopine dehydrogenase</fullName>
        <ecNumber evidence="1">1.-.-.-</ecNumber>
    </submittedName>
</protein>
<reference evidence="1" key="2">
    <citation type="journal article" date="2014" name="ISME J.">
        <title>Microbial stratification in low pH oxic and suboxic macroscopic growths along an acid mine drainage.</title>
        <authorList>
            <person name="Mendez-Garcia C."/>
            <person name="Mesa V."/>
            <person name="Sprenger R.R."/>
            <person name="Richter M."/>
            <person name="Diez M.S."/>
            <person name="Solano J."/>
            <person name="Bargiela R."/>
            <person name="Golyshina O.V."/>
            <person name="Manteca A."/>
            <person name="Ramos J.L."/>
            <person name="Gallego J.R."/>
            <person name="Llorente I."/>
            <person name="Martins Dos Santos V.A."/>
            <person name="Jensen O.N."/>
            <person name="Pelaez A.I."/>
            <person name="Sanchez J."/>
            <person name="Ferrer M."/>
        </authorList>
    </citation>
    <scope>NUCLEOTIDE SEQUENCE</scope>
</reference>
<accession>T1BGV5</accession>
<feature type="non-terminal residue" evidence="1">
    <location>
        <position position="95"/>
    </location>
</feature>
<dbReference type="AlphaFoldDB" id="T1BGV5"/>
<dbReference type="PANTHER" id="PTHR43796:SF2">
    <property type="entry name" value="CARBOXYNORSPERMIDINE SYNTHASE"/>
    <property type="match status" value="1"/>
</dbReference>
<evidence type="ECO:0000313" key="1">
    <source>
        <dbReference type="EMBL" id="EQD68887.1"/>
    </source>
</evidence>
<keyword evidence="1" id="KW-0560">Oxidoreductase</keyword>
<gene>
    <name evidence="1" type="ORF">B1B_05551</name>
</gene>
<proteinExistence type="predicted"/>
<sequence length="95" mass="10418">MNAVQYAFHLDVMEAALAARVPYLDFGGLFHMTRRQLALDERFRAAGLLAVPGLGQVPGVSNVLAMQAAADLDRVDRIVIRDGWRDLTVNGPELL</sequence>
<dbReference type="EC" id="1.-.-.-" evidence="1"/>
<organism evidence="1">
    <name type="scientific">mine drainage metagenome</name>
    <dbReference type="NCBI Taxonomy" id="410659"/>
    <lineage>
        <taxon>unclassified sequences</taxon>
        <taxon>metagenomes</taxon>
        <taxon>ecological metagenomes</taxon>
    </lineage>
</organism>
<name>T1BGV5_9ZZZZ</name>
<dbReference type="GO" id="GO:0016491">
    <property type="term" value="F:oxidoreductase activity"/>
    <property type="evidence" value="ECO:0007669"/>
    <property type="project" value="UniProtKB-KW"/>
</dbReference>
<comment type="caution">
    <text evidence="1">The sequence shown here is derived from an EMBL/GenBank/DDBJ whole genome shotgun (WGS) entry which is preliminary data.</text>
</comment>
<reference evidence="1" key="1">
    <citation type="submission" date="2013-08" db="EMBL/GenBank/DDBJ databases">
        <authorList>
            <person name="Mendez C."/>
            <person name="Richter M."/>
            <person name="Ferrer M."/>
            <person name="Sanchez J."/>
        </authorList>
    </citation>
    <scope>NUCLEOTIDE SEQUENCE</scope>
</reference>
<dbReference type="EMBL" id="AUZY01003517">
    <property type="protein sequence ID" value="EQD68887.1"/>
    <property type="molecule type" value="Genomic_DNA"/>
</dbReference>
<dbReference type="Gene3D" id="3.40.50.720">
    <property type="entry name" value="NAD(P)-binding Rossmann-like Domain"/>
    <property type="match status" value="1"/>
</dbReference>
<dbReference type="PANTHER" id="PTHR43796">
    <property type="entry name" value="CARBOXYNORSPERMIDINE SYNTHASE"/>
    <property type="match status" value="1"/>
</dbReference>